<reference evidence="2" key="1">
    <citation type="submission" date="2021-01" db="EMBL/GenBank/DDBJ databases">
        <title>Caligus Genome Assembly.</title>
        <authorList>
            <person name="Gallardo-Escarate C."/>
        </authorList>
    </citation>
    <scope>NUCLEOTIDE SEQUENCE [LARGE SCALE GENOMIC DNA]</scope>
</reference>
<proteinExistence type="predicted"/>
<name>A0A7T8GP95_CALRO</name>
<evidence type="ECO:0000313" key="2">
    <source>
        <dbReference type="Proteomes" id="UP000595437"/>
    </source>
</evidence>
<dbReference type="Proteomes" id="UP000595437">
    <property type="component" value="Chromosome 17"/>
</dbReference>
<protein>
    <submittedName>
        <fullName evidence="1">SET and MYND domaincontaining protein 4like</fullName>
    </submittedName>
</protein>
<organism evidence="1 2">
    <name type="scientific">Caligus rogercresseyi</name>
    <name type="common">Sea louse</name>
    <dbReference type="NCBI Taxonomy" id="217165"/>
    <lineage>
        <taxon>Eukaryota</taxon>
        <taxon>Metazoa</taxon>
        <taxon>Ecdysozoa</taxon>
        <taxon>Arthropoda</taxon>
        <taxon>Crustacea</taxon>
        <taxon>Multicrustacea</taxon>
        <taxon>Hexanauplia</taxon>
        <taxon>Copepoda</taxon>
        <taxon>Siphonostomatoida</taxon>
        <taxon>Caligidae</taxon>
        <taxon>Caligus</taxon>
    </lineage>
</organism>
<evidence type="ECO:0000313" key="1">
    <source>
        <dbReference type="EMBL" id="QQP34986.1"/>
    </source>
</evidence>
<gene>
    <name evidence="1" type="ORF">FKW44_023073</name>
</gene>
<dbReference type="EMBL" id="CP045906">
    <property type="protein sequence ID" value="QQP34986.1"/>
    <property type="molecule type" value="Genomic_DNA"/>
</dbReference>
<keyword evidence="2" id="KW-1185">Reference proteome</keyword>
<feature type="non-terminal residue" evidence="1">
    <location>
        <position position="1"/>
    </location>
</feature>
<dbReference type="AlphaFoldDB" id="A0A7T8GP95"/>
<sequence>TIRDLLVLRQNVEPILSYFQTLLNEMENSVRHPDSKYILCQQVISQCYGIKGTVISLHEKKSLPPSLPIFNRFLYIT</sequence>
<accession>A0A7T8GP95</accession>